<dbReference type="PROSITE" id="PS50244">
    <property type="entry name" value="S5A_REDUCTASE"/>
    <property type="match status" value="1"/>
</dbReference>
<keyword evidence="1" id="KW-0472">Membrane</keyword>
<dbReference type="GO" id="GO:0016020">
    <property type="term" value="C:membrane"/>
    <property type="evidence" value="ECO:0007669"/>
    <property type="project" value="TreeGrafter"/>
</dbReference>
<keyword evidence="3" id="KW-1185">Reference proteome</keyword>
<evidence type="ECO:0000313" key="2">
    <source>
        <dbReference type="EMBL" id="KNC79268.1"/>
    </source>
</evidence>
<organism evidence="2 3">
    <name type="scientific">Sphaeroforma arctica JP610</name>
    <dbReference type="NCBI Taxonomy" id="667725"/>
    <lineage>
        <taxon>Eukaryota</taxon>
        <taxon>Ichthyosporea</taxon>
        <taxon>Ichthyophonida</taxon>
        <taxon>Sphaeroforma</taxon>
    </lineage>
</organism>
<keyword evidence="1" id="KW-0812">Transmembrane</keyword>
<dbReference type="PANTHER" id="PTHR32251">
    <property type="entry name" value="3-OXO-5-ALPHA-STEROID 4-DEHYDROGENASE"/>
    <property type="match status" value="1"/>
</dbReference>
<gene>
    <name evidence="2" type="ORF">SARC_08330</name>
</gene>
<accession>A0A0L0FTJ4</accession>
<feature type="transmembrane region" description="Helical" evidence="1">
    <location>
        <begin position="51"/>
        <end position="73"/>
    </location>
</feature>
<dbReference type="AlphaFoldDB" id="A0A0L0FTJ4"/>
<keyword evidence="1" id="KW-1133">Transmembrane helix</keyword>
<feature type="transmembrane region" description="Helical" evidence="1">
    <location>
        <begin position="296"/>
        <end position="313"/>
    </location>
</feature>
<dbReference type="OrthoDB" id="201504at2759"/>
<proteinExistence type="predicted"/>
<dbReference type="RefSeq" id="XP_014153170.1">
    <property type="nucleotide sequence ID" value="XM_014297695.1"/>
</dbReference>
<feature type="transmembrane region" description="Helical" evidence="1">
    <location>
        <begin position="82"/>
        <end position="100"/>
    </location>
</feature>
<dbReference type="EMBL" id="KQ242337">
    <property type="protein sequence ID" value="KNC79268.1"/>
    <property type="molecule type" value="Genomic_DNA"/>
</dbReference>
<dbReference type="PANTHER" id="PTHR32251:SF17">
    <property type="entry name" value="STEROID 5-ALPHA REDUCTASE C-TERMINAL DOMAIN-CONTAINING PROTEIN"/>
    <property type="match status" value="1"/>
</dbReference>
<dbReference type="Proteomes" id="UP000054560">
    <property type="component" value="Unassembled WGS sequence"/>
</dbReference>
<feature type="transmembrane region" description="Helical" evidence="1">
    <location>
        <begin position="106"/>
        <end position="129"/>
    </location>
</feature>
<feature type="transmembrane region" description="Helical" evidence="1">
    <location>
        <begin position="27"/>
        <end position="45"/>
    </location>
</feature>
<dbReference type="InterPro" id="IPR010721">
    <property type="entry name" value="UstE-like"/>
</dbReference>
<sequence length="375" mass="43149">MSSTTKENVHHTLAYKVWKLCKAGERLTAIDMAIAVVVSCVLFSLPSIHELFMWNALCQLILFTVVVEIPCLLTSHMCYVDLGWPAGLVVLGLNCLIYGQGWWLRKLLVCTCMIFHGGRMLAGGLVMFYPYRFKNDLSRYQYARVRWVDHEKLPESWWVLKMLQETLSQSFANIVVLASPLLIATANTSKSLMFLEVLGVAWWCISWFFESYADVQKQLFLTDCRTQRKTATPEQKAVLKQAVLGYAPFDTPKYSLWTLSRHPNYLGELSCWFAFALMGLPTVLDYKTWMPQNEHWSVPFLLVGLWLVVRFFYDCLVYWTGAQPAEAGSVTRRPTYKEYQKVVPVMFPKAIHMLVPFADHHMTPGWPVVEDAKTE</sequence>
<name>A0A0L0FTJ4_9EUKA</name>
<feature type="transmembrane region" description="Helical" evidence="1">
    <location>
        <begin position="265"/>
        <end position="284"/>
    </location>
</feature>
<dbReference type="Gene3D" id="1.20.120.1630">
    <property type="match status" value="1"/>
</dbReference>
<evidence type="ECO:0000313" key="3">
    <source>
        <dbReference type="Proteomes" id="UP000054560"/>
    </source>
</evidence>
<reference evidence="2 3" key="1">
    <citation type="submission" date="2011-02" db="EMBL/GenBank/DDBJ databases">
        <title>The Genome Sequence of Sphaeroforma arctica JP610.</title>
        <authorList>
            <consortium name="The Broad Institute Genome Sequencing Platform"/>
            <person name="Russ C."/>
            <person name="Cuomo C."/>
            <person name="Young S.K."/>
            <person name="Zeng Q."/>
            <person name="Gargeya S."/>
            <person name="Alvarado L."/>
            <person name="Berlin A."/>
            <person name="Chapman S.B."/>
            <person name="Chen Z."/>
            <person name="Freedman E."/>
            <person name="Gellesch M."/>
            <person name="Goldberg J."/>
            <person name="Griggs A."/>
            <person name="Gujja S."/>
            <person name="Heilman E."/>
            <person name="Heiman D."/>
            <person name="Howarth C."/>
            <person name="Mehta T."/>
            <person name="Neiman D."/>
            <person name="Pearson M."/>
            <person name="Roberts A."/>
            <person name="Saif S."/>
            <person name="Shea T."/>
            <person name="Shenoy N."/>
            <person name="Sisk P."/>
            <person name="Stolte C."/>
            <person name="Sykes S."/>
            <person name="White J."/>
            <person name="Yandava C."/>
            <person name="Burger G."/>
            <person name="Gray M.W."/>
            <person name="Holland P.W.H."/>
            <person name="King N."/>
            <person name="Lang F.B.F."/>
            <person name="Roger A.J."/>
            <person name="Ruiz-Trillo I."/>
            <person name="Haas B."/>
            <person name="Nusbaum C."/>
            <person name="Birren B."/>
        </authorList>
    </citation>
    <scope>NUCLEOTIDE SEQUENCE [LARGE SCALE GENOMIC DNA]</scope>
    <source>
        <strain evidence="2 3">JP610</strain>
    </source>
</reference>
<dbReference type="GeneID" id="25908834"/>
<evidence type="ECO:0000256" key="1">
    <source>
        <dbReference type="SAM" id="Phobius"/>
    </source>
</evidence>
<dbReference type="Pfam" id="PF06966">
    <property type="entry name" value="DUF1295"/>
    <property type="match status" value="1"/>
</dbReference>
<protein>
    <submittedName>
        <fullName evidence="2">Uncharacterized protein</fullName>
    </submittedName>
</protein>